<sequence>MPEMEMVARALDKSLSVEQREYIMNSFITICGNDIDQSVVEALGLVESVSENCRLASKNSLFTPITSFKVPLSLIVPPLYLVEL</sequence>
<gene>
    <name evidence="1" type="ORF">PHJA_000214300</name>
</gene>
<proteinExistence type="predicted"/>
<dbReference type="Proteomes" id="UP000653305">
    <property type="component" value="Unassembled WGS sequence"/>
</dbReference>
<dbReference type="PANTHER" id="PTHR35830">
    <property type="entry name" value="OS05G0299200 PROTEIN"/>
    <property type="match status" value="1"/>
</dbReference>
<evidence type="ECO:0000313" key="1">
    <source>
        <dbReference type="EMBL" id="GFP80710.1"/>
    </source>
</evidence>
<accession>A0A830B019</accession>
<name>A0A830B019_9LAMI</name>
<dbReference type="AlphaFoldDB" id="A0A830B019"/>
<dbReference type="PANTHER" id="PTHR35830:SF1">
    <property type="entry name" value="OS05G0299200 PROTEIN"/>
    <property type="match status" value="1"/>
</dbReference>
<protein>
    <submittedName>
        <fullName evidence="1">Uncharacterized protein</fullName>
    </submittedName>
</protein>
<keyword evidence="2" id="KW-1185">Reference proteome</keyword>
<evidence type="ECO:0000313" key="2">
    <source>
        <dbReference type="Proteomes" id="UP000653305"/>
    </source>
</evidence>
<dbReference type="EMBL" id="BMAC01000022">
    <property type="protein sequence ID" value="GFP80710.1"/>
    <property type="molecule type" value="Genomic_DNA"/>
</dbReference>
<reference evidence="1" key="1">
    <citation type="submission" date="2020-07" db="EMBL/GenBank/DDBJ databases">
        <title>Ethylene signaling mediates host invasion by parasitic plants.</title>
        <authorList>
            <person name="Yoshida S."/>
        </authorList>
    </citation>
    <scope>NUCLEOTIDE SEQUENCE</scope>
    <source>
        <strain evidence="1">Okayama</strain>
    </source>
</reference>
<dbReference type="OrthoDB" id="1898167at2759"/>
<comment type="caution">
    <text evidence="1">The sequence shown here is derived from an EMBL/GenBank/DDBJ whole genome shotgun (WGS) entry which is preliminary data.</text>
</comment>
<organism evidence="1 2">
    <name type="scientific">Phtheirospermum japonicum</name>
    <dbReference type="NCBI Taxonomy" id="374723"/>
    <lineage>
        <taxon>Eukaryota</taxon>
        <taxon>Viridiplantae</taxon>
        <taxon>Streptophyta</taxon>
        <taxon>Embryophyta</taxon>
        <taxon>Tracheophyta</taxon>
        <taxon>Spermatophyta</taxon>
        <taxon>Magnoliopsida</taxon>
        <taxon>eudicotyledons</taxon>
        <taxon>Gunneridae</taxon>
        <taxon>Pentapetalae</taxon>
        <taxon>asterids</taxon>
        <taxon>lamiids</taxon>
        <taxon>Lamiales</taxon>
        <taxon>Orobanchaceae</taxon>
        <taxon>Orobanchaceae incertae sedis</taxon>
        <taxon>Phtheirospermum</taxon>
    </lineage>
</organism>